<reference evidence="4" key="1">
    <citation type="submission" date="2025-08" db="UniProtKB">
        <authorList>
            <consortium name="RefSeq"/>
        </authorList>
    </citation>
    <scope>IDENTIFICATION</scope>
    <source>
        <tissue evidence="4">White muscle</tissue>
    </source>
</reference>
<dbReference type="Proteomes" id="UP000808372">
    <property type="component" value="Chromosome 10"/>
</dbReference>
<dbReference type="KEGG" id="snh:120054571"/>
<evidence type="ECO:0000256" key="1">
    <source>
        <dbReference type="SAM" id="Coils"/>
    </source>
</evidence>
<keyword evidence="2" id="KW-1133">Transmembrane helix</keyword>
<keyword evidence="2" id="KW-0812">Transmembrane</keyword>
<dbReference type="AlphaFoldDB" id="A0A8U1BXT5"/>
<dbReference type="InterPro" id="IPR009538">
    <property type="entry name" value="PV-1"/>
</dbReference>
<dbReference type="Pfam" id="PF06637">
    <property type="entry name" value="PV-1"/>
    <property type="match status" value="1"/>
</dbReference>
<keyword evidence="1" id="KW-0175">Coiled coil</keyword>
<keyword evidence="2" id="KW-0472">Membrane</keyword>
<dbReference type="PANTHER" id="PTHR21687">
    <property type="entry name" value="PLASMALEMMA VESICLE-ASSOCIATED PROTEIN"/>
    <property type="match status" value="1"/>
</dbReference>
<dbReference type="RefSeq" id="XP_038857948.1">
    <property type="nucleotide sequence ID" value="XM_039002020.1"/>
</dbReference>
<dbReference type="PANTHER" id="PTHR21687:SF6">
    <property type="entry name" value="PLASMALEMMA VESICLE-ASSOCIATED PROTEIN"/>
    <property type="match status" value="1"/>
</dbReference>
<dbReference type="GO" id="GO:0002693">
    <property type="term" value="P:positive regulation of cellular extravasation"/>
    <property type="evidence" value="ECO:0007669"/>
    <property type="project" value="TreeGrafter"/>
</dbReference>
<dbReference type="GeneID" id="120054571"/>
<protein>
    <submittedName>
        <fullName evidence="4">Plasmalemma vesicle associated protein b isoform X1</fullName>
    </submittedName>
</protein>
<organism evidence="3 4">
    <name type="scientific">Salvelinus namaycush</name>
    <name type="common">Lake trout</name>
    <name type="synonym">Salmo namaycush</name>
    <dbReference type="NCBI Taxonomy" id="8040"/>
    <lineage>
        <taxon>Eukaryota</taxon>
        <taxon>Metazoa</taxon>
        <taxon>Chordata</taxon>
        <taxon>Craniata</taxon>
        <taxon>Vertebrata</taxon>
        <taxon>Euteleostomi</taxon>
        <taxon>Actinopterygii</taxon>
        <taxon>Neopterygii</taxon>
        <taxon>Teleostei</taxon>
        <taxon>Protacanthopterygii</taxon>
        <taxon>Salmoniformes</taxon>
        <taxon>Salmonidae</taxon>
        <taxon>Salmoninae</taxon>
        <taxon>Salvelinus</taxon>
    </lineage>
</organism>
<sequence>MYSSNSYSQAKFGLEAKDIHKPKGKSCGYYMRVVFFFSSLIQSLIIVSLVLFLVYGQPEKSAEERRVEELEQSLNRISENNINLRKDKADLGAALGARKAEKTALEGEVAVLKKAANASGEQIKALILKASQCEADKKKIEMSRATHVRVPTTSFQNPFIVATANTEVKTLQSLTSQQAAMIKLIKANFTQTSQYIRIERDNAIKDRDAHNLETISLRRENNNLKEHLTLYTQKCKEDFAKSLEGIQMVTSNFLVRIDNLFPHSMTFHLTCEKQTEQMLNIRARCSNLSKEVEDKFQKYLDNVGNKVANIQAQSSSLEVQNSHLTLDLQQCRQNRSVTAAEGSRLLLEIRENHDRQVETLLKEQNRLREEKSLQGERLVLKEAEVKTLNGNVESLTTALTNCNPKPTGLMSALKGGPSKQLAGPKPTGLMSALKGGPSMQLAGPKPTGLMSALKGGPSMQLAGPKPTELMSALKGGPSMQLAGPKPTGLMSALKGGPSMELAGPKPTGLMSALKGGPSMQLAGSKPTGLMSALKGGPSMELAGPKPTGLMSALKGGPSMQLAGPKPTGLMSALKGGPSMELAGPKPTGLMSALKGGPSMQLAGPKPTELMSVLKGGPSMQLAGPKPTGLMLALKGGAIHCSTSDQ</sequence>
<gene>
    <name evidence="4" type="primary">plvapb</name>
</gene>
<evidence type="ECO:0000313" key="4">
    <source>
        <dbReference type="RefSeq" id="XP_038857948.1"/>
    </source>
</evidence>
<evidence type="ECO:0000256" key="2">
    <source>
        <dbReference type="SAM" id="Phobius"/>
    </source>
</evidence>
<evidence type="ECO:0000313" key="3">
    <source>
        <dbReference type="Proteomes" id="UP000808372"/>
    </source>
</evidence>
<accession>A0A8U1BXT5</accession>
<feature type="transmembrane region" description="Helical" evidence="2">
    <location>
        <begin position="29"/>
        <end position="55"/>
    </location>
</feature>
<keyword evidence="3" id="KW-1185">Reference proteome</keyword>
<name>A0A8U1BXT5_SALNM</name>
<dbReference type="CTD" id="570276"/>
<dbReference type="GO" id="GO:0043114">
    <property type="term" value="P:regulation of vascular permeability"/>
    <property type="evidence" value="ECO:0007669"/>
    <property type="project" value="TreeGrafter"/>
</dbReference>
<proteinExistence type="predicted"/>
<dbReference type="OrthoDB" id="9944409at2759"/>
<feature type="coiled-coil region" evidence="1">
    <location>
        <begin position="60"/>
        <end position="87"/>
    </location>
</feature>